<organism evidence="1 2">
    <name type="scientific">Thalassospira xianhensis MCCC 1A02616</name>
    <dbReference type="NCBI Taxonomy" id="1177929"/>
    <lineage>
        <taxon>Bacteria</taxon>
        <taxon>Pseudomonadati</taxon>
        <taxon>Pseudomonadota</taxon>
        <taxon>Alphaproteobacteria</taxon>
        <taxon>Rhodospirillales</taxon>
        <taxon>Thalassospiraceae</taxon>
        <taxon>Thalassospira</taxon>
    </lineage>
</organism>
<name>A0A367UEB5_9PROT</name>
<gene>
    <name evidence="1" type="ORF">TH5_09120</name>
</gene>
<keyword evidence="2" id="KW-1185">Reference proteome</keyword>
<dbReference type="EMBL" id="JPWA01000008">
    <property type="protein sequence ID" value="RCK06351.1"/>
    <property type="molecule type" value="Genomic_DNA"/>
</dbReference>
<dbReference type="InterPro" id="IPR036086">
    <property type="entry name" value="ParB/Sulfiredoxin_sf"/>
</dbReference>
<dbReference type="AlphaFoldDB" id="A0A367UEB5"/>
<proteinExistence type="predicted"/>
<sequence>MSNLDDVWSGCSPEELSEFAGRWEDMVTSTQPEELDWLYIAKLPVAALWSKEDAEEYWKEQSLEAAENGMPGMWDALLDEPVFEPIVVGFYGRHENGHDSFSIWDGSHRSAAYAITDRPNISAVVGITKNLDLDELPGLIRPVVAARREELNNCALPPTCR</sequence>
<reference evidence="1 2" key="1">
    <citation type="submission" date="2014-07" db="EMBL/GenBank/DDBJ databases">
        <title>Draft genome sequence of Thalassospira xianhensis P-4 (MCCC 1A02616).</title>
        <authorList>
            <person name="Lai Q."/>
            <person name="Shao Z."/>
        </authorList>
    </citation>
    <scope>NUCLEOTIDE SEQUENCE [LARGE SCALE GENOMIC DNA]</scope>
    <source>
        <strain evidence="1 2">MCCC 1A02616</strain>
    </source>
</reference>
<dbReference type="RefSeq" id="WP_114121558.1">
    <property type="nucleotide sequence ID" value="NZ_JPWA01000008.1"/>
</dbReference>
<accession>A0A367UEB5</accession>
<dbReference type="Proteomes" id="UP000252419">
    <property type="component" value="Unassembled WGS sequence"/>
</dbReference>
<evidence type="ECO:0000313" key="1">
    <source>
        <dbReference type="EMBL" id="RCK06351.1"/>
    </source>
</evidence>
<evidence type="ECO:0008006" key="3">
    <source>
        <dbReference type="Google" id="ProtNLM"/>
    </source>
</evidence>
<comment type="caution">
    <text evidence="1">The sequence shown here is derived from an EMBL/GenBank/DDBJ whole genome shotgun (WGS) entry which is preliminary data.</text>
</comment>
<protein>
    <recommendedName>
        <fullName evidence="3">ParB/Sulfiredoxin domain-containing protein</fullName>
    </recommendedName>
</protein>
<evidence type="ECO:0000313" key="2">
    <source>
        <dbReference type="Proteomes" id="UP000252419"/>
    </source>
</evidence>
<dbReference type="SUPFAM" id="SSF110849">
    <property type="entry name" value="ParB/Sulfiredoxin"/>
    <property type="match status" value="1"/>
</dbReference>